<dbReference type="Gene3D" id="3.40.50.1240">
    <property type="entry name" value="Phosphoglycerate mutase-like"/>
    <property type="match status" value="1"/>
</dbReference>
<dbReference type="CDD" id="cd07067">
    <property type="entry name" value="HP_PGM_like"/>
    <property type="match status" value="1"/>
</dbReference>
<protein>
    <submittedName>
        <fullName evidence="1">Histidine phosphatase family protein</fullName>
    </submittedName>
</protein>
<dbReference type="RefSeq" id="WP_258388464.1">
    <property type="nucleotide sequence ID" value="NZ_CP091430.1"/>
</dbReference>
<reference evidence="1" key="1">
    <citation type="submission" date="2022-01" db="EMBL/GenBank/DDBJ databases">
        <title>Paenibacillus spongiae sp. nov., isolated from marine sponge.</title>
        <authorList>
            <person name="Li Z."/>
            <person name="Zhang M."/>
        </authorList>
    </citation>
    <scope>NUCLEOTIDE SEQUENCE</scope>
    <source>
        <strain evidence="1">PHS-Z3</strain>
    </source>
</reference>
<proteinExistence type="predicted"/>
<dbReference type="InterPro" id="IPR029033">
    <property type="entry name" value="His_PPase_superfam"/>
</dbReference>
<dbReference type="Proteomes" id="UP001057877">
    <property type="component" value="Chromosome"/>
</dbReference>
<dbReference type="PANTHER" id="PTHR48100:SF44">
    <property type="entry name" value="PHOSPHATASE C1620.13-RELATED"/>
    <property type="match status" value="1"/>
</dbReference>
<evidence type="ECO:0000313" key="2">
    <source>
        <dbReference type="Proteomes" id="UP001057877"/>
    </source>
</evidence>
<gene>
    <name evidence="1" type="ORF">L1F29_11560</name>
</gene>
<dbReference type="InterPro" id="IPR013078">
    <property type="entry name" value="His_Pase_superF_clade-1"/>
</dbReference>
<sequence length="196" mass="22461">MRIGLIRHGKTDWNALGKIQGQTNIPLNQEGIRQAKALAERLVQEPRQWNAVISSDLMRAAETARILADRLGIPQLPSDERLRERYFGEVEGTTEEERLARWGKDWRSLDCGQETDEEVRKRALGFIDDIARRMPDKNILVVTHGSLLAQLLRAMCDKLEDKPIGNLAYSVMERSGDRWEPLLHNCTLHLEQPQSQ</sequence>
<organism evidence="1 2">
    <name type="scientific">Paenibacillus spongiae</name>
    <dbReference type="NCBI Taxonomy" id="2909671"/>
    <lineage>
        <taxon>Bacteria</taxon>
        <taxon>Bacillati</taxon>
        <taxon>Bacillota</taxon>
        <taxon>Bacilli</taxon>
        <taxon>Bacillales</taxon>
        <taxon>Paenibacillaceae</taxon>
        <taxon>Paenibacillus</taxon>
    </lineage>
</organism>
<dbReference type="Pfam" id="PF00300">
    <property type="entry name" value="His_Phos_1"/>
    <property type="match status" value="1"/>
</dbReference>
<dbReference type="EMBL" id="CP091430">
    <property type="protein sequence ID" value="UVI32409.1"/>
    <property type="molecule type" value="Genomic_DNA"/>
</dbReference>
<dbReference type="SMART" id="SM00855">
    <property type="entry name" value="PGAM"/>
    <property type="match status" value="1"/>
</dbReference>
<accession>A0ABY5SEJ4</accession>
<name>A0ABY5SEJ4_9BACL</name>
<dbReference type="PANTHER" id="PTHR48100">
    <property type="entry name" value="BROAD-SPECIFICITY PHOSPHATASE YOR283W-RELATED"/>
    <property type="match status" value="1"/>
</dbReference>
<evidence type="ECO:0000313" key="1">
    <source>
        <dbReference type="EMBL" id="UVI32409.1"/>
    </source>
</evidence>
<dbReference type="InterPro" id="IPR050275">
    <property type="entry name" value="PGM_Phosphatase"/>
</dbReference>
<dbReference type="SUPFAM" id="SSF53254">
    <property type="entry name" value="Phosphoglycerate mutase-like"/>
    <property type="match status" value="1"/>
</dbReference>
<keyword evidence="2" id="KW-1185">Reference proteome</keyword>